<dbReference type="PROSITE" id="PS50008">
    <property type="entry name" value="PIPLC_Y_DOMAIN"/>
    <property type="match status" value="1"/>
</dbReference>
<evidence type="ECO:0000256" key="1">
    <source>
        <dbReference type="SAM" id="MobiDB-lite"/>
    </source>
</evidence>
<dbReference type="InterPro" id="IPR001192">
    <property type="entry name" value="PI-PLC_fam"/>
</dbReference>
<dbReference type="InterPro" id="IPR035892">
    <property type="entry name" value="C2_domain_sf"/>
</dbReference>
<dbReference type="GO" id="GO:0004435">
    <property type="term" value="F:phosphatidylinositol-4,5-bisphosphate phospholipase C activity"/>
    <property type="evidence" value="ECO:0007669"/>
    <property type="project" value="InterPro"/>
</dbReference>
<protein>
    <recommendedName>
        <fullName evidence="6">Phosphoinositide phospholipase C</fullName>
    </recommendedName>
</protein>
<dbReference type="GO" id="GO:0005886">
    <property type="term" value="C:plasma membrane"/>
    <property type="evidence" value="ECO:0007669"/>
    <property type="project" value="TreeGrafter"/>
</dbReference>
<dbReference type="InterPro" id="IPR017946">
    <property type="entry name" value="PLC-like_Pdiesterase_TIM-brl"/>
</dbReference>
<comment type="caution">
    <text evidence="4">The sequence shown here is derived from an EMBL/GenBank/DDBJ whole genome shotgun (WGS) entry which is preliminary data.</text>
</comment>
<evidence type="ECO:0008006" key="6">
    <source>
        <dbReference type="Google" id="ProtNLM"/>
    </source>
</evidence>
<dbReference type="InterPro" id="IPR000008">
    <property type="entry name" value="C2_dom"/>
</dbReference>
<dbReference type="PROSITE" id="PS50004">
    <property type="entry name" value="C2"/>
    <property type="match status" value="1"/>
</dbReference>
<dbReference type="Gene3D" id="3.20.20.190">
    <property type="entry name" value="Phosphatidylinositol (PI) phosphodiesterase"/>
    <property type="match status" value="2"/>
</dbReference>
<dbReference type="SMART" id="SM00149">
    <property type="entry name" value="PLCYc"/>
    <property type="match status" value="1"/>
</dbReference>
<feature type="region of interest" description="Disordered" evidence="1">
    <location>
        <begin position="38"/>
        <end position="65"/>
    </location>
</feature>
<evidence type="ECO:0000313" key="4">
    <source>
        <dbReference type="EMBL" id="KAJ8570885.1"/>
    </source>
</evidence>
<organism evidence="4 5">
    <name type="scientific">Anisodus acutangulus</name>
    <dbReference type="NCBI Taxonomy" id="402998"/>
    <lineage>
        <taxon>Eukaryota</taxon>
        <taxon>Viridiplantae</taxon>
        <taxon>Streptophyta</taxon>
        <taxon>Embryophyta</taxon>
        <taxon>Tracheophyta</taxon>
        <taxon>Spermatophyta</taxon>
        <taxon>Magnoliopsida</taxon>
        <taxon>eudicotyledons</taxon>
        <taxon>Gunneridae</taxon>
        <taxon>Pentapetalae</taxon>
        <taxon>asterids</taxon>
        <taxon>lamiids</taxon>
        <taxon>Solanales</taxon>
        <taxon>Solanaceae</taxon>
        <taxon>Solanoideae</taxon>
        <taxon>Hyoscyameae</taxon>
        <taxon>Anisodus</taxon>
    </lineage>
</organism>
<dbReference type="Pfam" id="PF00168">
    <property type="entry name" value="C2"/>
    <property type="match status" value="1"/>
</dbReference>
<evidence type="ECO:0000259" key="2">
    <source>
        <dbReference type="PROSITE" id="PS50004"/>
    </source>
</evidence>
<dbReference type="Proteomes" id="UP001152561">
    <property type="component" value="Unassembled WGS sequence"/>
</dbReference>
<dbReference type="InterPro" id="IPR001711">
    <property type="entry name" value="PLipase_C_Pinositol-sp_Y"/>
</dbReference>
<feature type="domain" description="PI-PLC Y-box" evidence="3">
    <location>
        <begin position="79"/>
        <end position="109"/>
    </location>
</feature>
<dbReference type="GO" id="GO:0051209">
    <property type="term" value="P:release of sequestered calcium ion into cytosol"/>
    <property type="evidence" value="ECO:0007669"/>
    <property type="project" value="TreeGrafter"/>
</dbReference>
<dbReference type="EMBL" id="JAJAGQ010000002">
    <property type="protein sequence ID" value="KAJ8570885.1"/>
    <property type="molecule type" value="Genomic_DNA"/>
</dbReference>
<sequence length="200" mass="22492">MVTQIFGDILFTCGAECLSEFPSPESLKGQVIISTKPPKEYLETKKSNEKDNGSQKGKKSSEEKAWGAEFSDLTQKLASYEGHGRPLWLMQAMFRVNGGCGYVKKPEFLLKSGPNNEVHDPKRLLSVKTTLKIVIAGVRADSIVKKTRPIEDNWIPTWDDEFEFPLTVPEIALLRVEVHEYDMSEIDDFGGQTCILFQSC</sequence>
<gene>
    <name evidence="4" type="ORF">K7X08_037857</name>
</gene>
<reference evidence="5" key="1">
    <citation type="journal article" date="2023" name="Proc. Natl. Acad. Sci. U.S.A.">
        <title>Genomic and structural basis for evolution of tropane alkaloid biosynthesis.</title>
        <authorList>
            <person name="Wanga Y.-J."/>
            <person name="Taina T."/>
            <person name="Yua J.-Y."/>
            <person name="Lia J."/>
            <person name="Xua B."/>
            <person name="Chenc J."/>
            <person name="D'Auriad J.C."/>
            <person name="Huanga J.-P."/>
            <person name="Huanga S.-X."/>
        </authorList>
    </citation>
    <scope>NUCLEOTIDE SEQUENCE [LARGE SCALE GENOMIC DNA]</scope>
    <source>
        <strain evidence="5">cv. KIB-2019</strain>
    </source>
</reference>
<dbReference type="SUPFAM" id="SSF49562">
    <property type="entry name" value="C2 domain (Calcium/lipid-binding domain, CaLB)"/>
    <property type="match status" value="1"/>
</dbReference>
<dbReference type="GO" id="GO:0048015">
    <property type="term" value="P:phosphatidylinositol-mediated signaling"/>
    <property type="evidence" value="ECO:0007669"/>
    <property type="project" value="TreeGrafter"/>
</dbReference>
<evidence type="ECO:0000313" key="5">
    <source>
        <dbReference type="Proteomes" id="UP001152561"/>
    </source>
</evidence>
<dbReference type="PANTHER" id="PTHR10336:SF160">
    <property type="entry name" value="PHOSPHOINOSITIDE PHOSPHOLIPASE C"/>
    <property type="match status" value="1"/>
</dbReference>
<accession>A0A9Q1RTN1</accession>
<dbReference type="AlphaFoldDB" id="A0A9Q1RTN1"/>
<dbReference type="CDD" id="cd00275">
    <property type="entry name" value="C2_PLC_like"/>
    <property type="match status" value="1"/>
</dbReference>
<dbReference type="PANTHER" id="PTHR10336">
    <property type="entry name" value="PHOSPHOINOSITIDE-SPECIFIC PHOSPHOLIPASE C FAMILY PROTEIN"/>
    <property type="match status" value="1"/>
</dbReference>
<evidence type="ECO:0000259" key="3">
    <source>
        <dbReference type="PROSITE" id="PS50008"/>
    </source>
</evidence>
<proteinExistence type="predicted"/>
<name>A0A9Q1RTN1_9SOLA</name>
<dbReference type="Gene3D" id="2.60.40.150">
    <property type="entry name" value="C2 domain"/>
    <property type="match status" value="1"/>
</dbReference>
<dbReference type="SUPFAM" id="SSF51695">
    <property type="entry name" value="PLC-like phosphodiesterases"/>
    <property type="match status" value="1"/>
</dbReference>
<dbReference type="OrthoDB" id="269822at2759"/>
<keyword evidence="5" id="KW-1185">Reference proteome</keyword>
<feature type="domain" description="C2" evidence="2">
    <location>
        <begin position="69"/>
        <end position="200"/>
    </location>
</feature>
<dbReference type="GO" id="GO:0006629">
    <property type="term" value="P:lipid metabolic process"/>
    <property type="evidence" value="ECO:0007669"/>
    <property type="project" value="InterPro"/>
</dbReference>